<evidence type="ECO:0000313" key="1">
    <source>
        <dbReference type="EMBL" id="MFC7337517.1"/>
    </source>
</evidence>
<sequence>MSKFLSIARAAALLFLGIAILPLGLSSCQPLGGSDPLDQGASGAEVVPVLP</sequence>
<comment type="caution">
    <text evidence="1">The sequence shown here is derived from an EMBL/GenBank/DDBJ whole genome shotgun (WGS) entry which is preliminary data.</text>
</comment>
<dbReference type="PROSITE" id="PS51257">
    <property type="entry name" value="PROKAR_LIPOPROTEIN"/>
    <property type="match status" value="1"/>
</dbReference>
<reference evidence="2" key="1">
    <citation type="journal article" date="2019" name="Int. J. Syst. Evol. Microbiol.">
        <title>The Global Catalogue of Microorganisms (GCM) 10K type strain sequencing project: providing services to taxonomists for standard genome sequencing and annotation.</title>
        <authorList>
            <consortium name="The Broad Institute Genomics Platform"/>
            <consortium name="The Broad Institute Genome Sequencing Center for Infectious Disease"/>
            <person name="Wu L."/>
            <person name="Ma J."/>
        </authorList>
    </citation>
    <scope>NUCLEOTIDE SEQUENCE [LARGE SCALE GENOMIC DNA]</scope>
    <source>
        <strain evidence="2">CGMCC 4.1467</strain>
    </source>
</reference>
<dbReference type="RefSeq" id="WP_379711874.1">
    <property type="nucleotide sequence ID" value="NZ_JBHTBS010000004.1"/>
</dbReference>
<organism evidence="1 2">
    <name type="scientific">Haloferula chungangensis</name>
    <dbReference type="NCBI Taxonomy" id="1048331"/>
    <lineage>
        <taxon>Bacteria</taxon>
        <taxon>Pseudomonadati</taxon>
        <taxon>Verrucomicrobiota</taxon>
        <taxon>Verrucomicrobiia</taxon>
        <taxon>Verrucomicrobiales</taxon>
        <taxon>Verrucomicrobiaceae</taxon>
        <taxon>Haloferula</taxon>
    </lineage>
</organism>
<keyword evidence="2" id="KW-1185">Reference proteome</keyword>
<name>A0ABW2L7Q8_9BACT</name>
<dbReference type="EMBL" id="JBHTBS010000004">
    <property type="protein sequence ID" value="MFC7337517.1"/>
    <property type="molecule type" value="Genomic_DNA"/>
</dbReference>
<proteinExistence type="predicted"/>
<accession>A0ABW2L7Q8</accession>
<gene>
    <name evidence="1" type="ORF">ACFQY0_10045</name>
</gene>
<evidence type="ECO:0000313" key="2">
    <source>
        <dbReference type="Proteomes" id="UP001596472"/>
    </source>
</evidence>
<dbReference type="Proteomes" id="UP001596472">
    <property type="component" value="Unassembled WGS sequence"/>
</dbReference>
<protein>
    <submittedName>
        <fullName evidence="1">Uncharacterized protein</fullName>
    </submittedName>
</protein>